<organism evidence="5 6">
    <name type="scientific">Rubroshorea leprosula</name>
    <dbReference type="NCBI Taxonomy" id="152421"/>
    <lineage>
        <taxon>Eukaryota</taxon>
        <taxon>Viridiplantae</taxon>
        <taxon>Streptophyta</taxon>
        <taxon>Embryophyta</taxon>
        <taxon>Tracheophyta</taxon>
        <taxon>Spermatophyta</taxon>
        <taxon>Magnoliopsida</taxon>
        <taxon>eudicotyledons</taxon>
        <taxon>Gunneridae</taxon>
        <taxon>Pentapetalae</taxon>
        <taxon>rosids</taxon>
        <taxon>malvids</taxon>
        <taxon>Malvales</taxon>
        <taxon>Dipterocarpaceae</taxon>
        <taxon>Rubroshorea</taxon>
    </lineage>
</organism>
<evidence type="ECO:0000259" key="4">
    <source>
        <dbReference type="Pfam" id="PF22936"/>
    </source>
</evidence>
<evidence type="ECO:0000259" key="3">
    <source>
        <dbReference type="Pfam" id="PF13976"/>
    </source>
</evidence>
<dbReference type="EMBL" id="BPVZ01000001">
    <property type="protein sequence ID" value="GKU86114.1"/>
    <property type="molecule type" value="Genomic_DNA"/>
</dbReference>
<dbReference type="InterPro" id="IPR043502">
    <property type="entry name" value="DNA/RNA_pol_sf"/>
</dbReference>
<dbReference type="Pfam" id="PF13976">
    <property type="entry name" value="gag_pre-integrs"/>
    <property type="match status" value="1"/>
</dbReference>
<accession>A0AAV5HKB7</accession>
<comment type="caution">
    <text evidence="5">The sequence shown here is derived from an EMBL/GenBank/DDBJ whole genome shotgun (WGS) entry which is preliminary data.</text>
</comment>
<proteinExistence type="predicted"/>
<evidence type="ECO:0000313" key="5">
    <source>
        <dbReference type="EMBL" id="GKU86114.1"/>
    </source>
</evidence>
<dbReference type="Pfam" id="PF22936">
    <property type="entry name" value="Pol_BBD"/>
    <property type="match status" value="1"/>
</dbReference>
<dbReference type="Proteomes" id="UP001054252">
    <property type="component" value="Unassembled WGS sequence"/>
</dbReference>
<gene>
    <name evidence="5" type="ORF">SLEP1_g683</name>
</gene>
<dbReference type="AlphaFoldDB" id="A0AAV5HKB7"/>
<dbReference type="Pfam" id="PF07727">
    <property type="entry name" value="RVT_2"/>
    <property type="match status" value="1"/>
</dbReference>
<keyword evidence="6" id="KW-1185">Reference proteome</keyword>
<dbReference type="InterPro" id="IPR025724">
    <property type="entry name" value="GAG-pre-integrase_dom"/>
</dbReference>
<evidence type="ECO:0000313" key="6">
    <source>
        <dbReference type="Proteomes" id="UP001054252"/>
    </source>
</evidence>
<dbReference type="InterPro" id="IPR054722">
    <property type="entry name" value="PolX-like_BBD"/>
</dbReference>
<evidence type="ECO:0000259" key="2">
    <source>
        <dbReference type="Pfam" id="PF07727"/>
    </source>
</evidence>
<keyword evidence="1" id="KW-0378">Hydrolase</keyword>
<keyword evidence="1" id="KW-0064">Aspartyl protease</keyword>
<sequence length="449" mass="51752">MITEALLVEEEVEEAIVAMDEARGDQAQLVRSTRMEKEATRSKIIRGSSAIFARNMGTSSGCSNHMTSVRRFFQNIDETVKLKVQLGDNNVGQLVENGYLVEFHDGLCEIKCSKSDMPFAKIPMAKNKMFPLEISCLNDLALVANVKDDSKLWHLRYGHLHFNGLKLLSQKKMVYGLPSIVPIDDAEAIATAVHILNISPTKAVRNMTLYEAGWKWKPNEWENSMKEEIDSIKKNNTWELVDKPEGKTPIGVKWVYRVKYKVDGSVQKYKARLVGKGYVQKHGIDFLETFSRVARFEIVRLVIALAAQMKWKIFQFDVKSTFLNGWLEEDVYVEQPEGFIVRGKEEKVYKLKKALYRLKQAPRTWYGRLDSYLHDNDFHRNENEPTLYVKVKGGDILIICVYVDDIIYTGSSNILIEEFKKNMSEEFKKNMSVEFDMSDLGLLHYFLRL</sequence>
<reference evidence="5 6" key="1">
    <citation type="journal article" date="2021" name="Commun. Biol.">
        <title>The genome of Shorea leprosula (Dipterocarpaceae) highlights the ecological relevance of drought in aseasonal tropical rainforests.</title>
        <authorList>
            <person name="Ng K.K.S."/>
            <person name="Kobayashi M.J."/>
            <person name="Fawcett J.A."/>
            <person name="Hatakeyama M."/>
            <person name="Paape T."/>
            <person name="Ng C.H."/>
            <person name="Ang C.C."/>
            <person name="Tnah L.H."/>
            <person name="Lee C.T."/>
            <person name="Nishiyama T."/>
            <person name="Sese J."/>
            <person name="O'Brien M.J."/>
            <person name="Copetti D."/>
            <person name="Mohd Noor M.I."/>
            <person name="Ong R.C."/>
            <person name="Putra M."/>
            <person name="Sireger I.Z."/>
            <person name="Indrioko S."/>
            <person name="Kosugi Y."/>
            <person name="Izuno A."/>
            <person name="Isagi Y."/>
            <person name="Lee S.L."/>
            <person name="Shimizu K.K."/>
        </authorList>
    </citation>
    <scope>NUCLEOTIDE SEQUENCE [LARGE SCALE GENOMIC DNA]</scope>
    <source>
        <strain evidence="5">214</strain>
    </source>
</reference>
<feature type="domain" description="Retrovirus-related Pol polyprotein from transposon TNT 1-94-like beta-barrel" evidence="4">
    <location>
        <begin position="60"/>
        <end position="98"/>
    </location>
</feature>
<evidence type="ECO:0008006" key="7">
    <source>
        <dbReference type="Google" id="ProtNLM"/>
    </source>
</evidence>
<protein>
    <recommendedName>
        <fullName evidence="7">Retrovirus-related Pol polyprotein from transposon TNT 1-94</fullName>
    </recommendedName>
</protein>
<feature type="domain" description="GAG-pre-integrase" evidence="3">
    <location>
        <begin position="129"/>
        <end position="179"/>
    </location>
</feature>
<dbReference type="SUPFAM" id="SSF56672">
    <property type="entry name" value="DNA/RNA polymerases"/>
    <property type="match status" value="1"/>
</dbReference>
<evidence type="ECO:0000256" key="1">
    <source>
        <dbReference type="ARBA" id="ARBA00022750"/>
    </source>
</evidence>
<feature type="domain" description="Reverse transcriptase Ty1/copia-type" evidence="2">
    <location>
        <begin position="235"/>
        <end position="447"/>
    </location>
</feature>
<keyword evidence="1" id="KW-0645">Protease</keyword>
<dbReference type="GO" id="GO:0004190">
    <property type="term" value="F:aspartic-type endopeptidase activity"/>
    <property type="evidence" value="ECO:0007669"/>
    <property type="project" value="UniProtKB-KW"/>
</dbReference>
<dbReference type="InterPro" id="IPR013103">
    <property type="entry name" value="RVT_2"/>
</dbReference>
<name>A0AAV5HKB7_9ROSI</name>